<evidence type="ECO:0000313" key="1">
    <source>
        <dbReference type="EMBL" id="CDJ57405.1"/>
    </source>
</evidence>
<proteinExistence type="predicted"/>
<dbReference type="GeneID" id="25334814"/>
<reference evidence="1" key="2">
    <citation type="submission" date="2013-10" db="EMBL/GenBank/DDBJ databases">
        <authorList>
            <person name="Aslett M."/>
        </authorList>
    </citation>
    <scope>NUCLEOTIDE SEQUENCE [LARGE SCALE GENOMIC DNA]</scope>
    <source>
        <strain evidence="1">Weybridge</strain>
    </source>
</reference>
<dbReference type="VEuPathDB" id="ToxoDB:EMWEY_00008280"/>
<keyword evidence="2" id="KW-1185">Reference proteome</keyword>
<name>U6M6V6_EIMMA</name>
<evidence type="ECO:0000313" key="2">
    <source>
        <dbReference type="Proteomes" id="UP000030763"/>
    </source>
</evidence>
<sequence>MGIPLRLTPFGLEQCGVYVQQDRHDEYYEQLLSPSHSRSTRRDCCCVSLLLLGDQNAGKSALLYSLVASRDPRYTALTSLLPIIQGEFSNRREVIPGSAIGSVFSVADKQLWPTATSALDPDCAAARLADKDERAQPHRRLPEGGKITDETNTSIAAVTALERLVNRSRDELPFLDTDVARSAALISAEDFAFFCREFGIQTEQQLQEQKHGLWSKVNASRYVLLHLLEFGGDHLDRMQSFYSLYSSRSSSSKSSMNSSSCCGKCTFDCNCSTCDQASAGSLLLLEQDFENDSETLRTHYNLGREACVKQATGTGKFVDQALTEPAAQAEIPTDSAARAATLAQSLRRSFKLAAEVPVLVYLVNCRTMFIPSASHNGAAAAPSATTTVELSASAFLKLLLRLHACWPFHQHVGNRKRSIHFACSRLSCRSAESSAVDGATRDVSANAAAAGCCCSGFDERESFRRAVGALKAFISITSSASAAEVGASKTVGAPAADAAGKSIVSAGVSLDQPFESLYCCFLRDTGITSDSRITNISWAPFEDCWGVSACAPLKAVDEQLQKCITVVFLKRLLNFVWSVCSPLPFCRNLNFRGVSAVRVLERCSYPQRQQGPPTAQEQLNEAWGHGWQLCVVSVIAFLARMLALLAEAEGRDDASTDAATDDRAGTQVFEHPMVNEGTLPGMEFGHDGVTISGNVRPDKQETPACSQKVHLLQQPDVMAGEAGRQLVSLFSSYVYLHRQQQRQVAPDEVTVDLWVSAADWRDFISDFDPVEQQILQQRDPQCPIRGREQITLPSTGETVIGSAGGGDNLLLLPASVAAGAFTSLAAHFVTLGCCLPCCANGGPWGPIVVQLPVNIRFAESDILLLLLPEVLKKNVTPIQQQLQQANYHNVPLNPEELLTGRRSQCLEAIRLPFHPAVCGLFDSIISSCTRESLPEDFWVAEAAAIVAAISASPSETSVSVAGGADDGYERPSMLAIVRNTIWEAVVAAAQNAQTLLQQRLQWEFLQTEQARSEQQGDIGLSNSLQLLLHLAADVVLLQQMATAAASAKGSQQLEQRSRVGCSAEPHWQVHTGGPYSMENQLFWTVRLQASAAEATEACAAATTNDSAVSEKCGVQTTHSETLKCALESVNRDLAVLGLVLLPARQAIAPLLPLEPLTQRSNSFTSSVHVTGPTSALHET</sequence>
<protein>
    <submittedName>
        <fullName evidence="1">Uncharacterized protein</fullName>
    </submittedName>
</protein>
<gene>
    <name evidence="1" type="ORF">EMWEY_00008280</name>
</gene>
<dbReference type="OrthoDB" id="448550at2759"/>
<dbReference type="Proteomes" id="UP000030763">
    <property type="component" value="Unassembled WGS sequence"/>
</dbReference>
<dbReference type="RefSeq" id="XP_013334053.1">
    <property type="nucleotide sequence ID" value="XM_013478599.1"/>
</dbReference>
<reference evidence="1" key="1">
    <citation type="submission" date="2013-10" db="EMBL/GenBank/DDBJ databases">
        <title>Genomic analysis of the causative agents of coccidiosis in chickens.</title>
        <authorList>
            <person name="Reid A.J."/>
            <person name="Blake D."/>
            <person name="Billington K."/>
            <person name="Browne H."/>
            <person name="Dunn M."/>
            <person name="Hung S."/>
            <person name="Kawahara F."/>
            <person name="Miranda-Saavedra D."/>
            <person name="Mourier T."/>
            <person name="Nagra H."/>
            <person name="Otto T.D."/>
            <person name="Rawlings N."/>
            <person name="Sanchez A."/>
            <person name="Sanders M."/>
            <person name="Subramaniam C."/>
            <person name="Tay Y."/>
            <person name="Dear P."/>
            <person name="Doerig C."/>
            <person name="Gruber A."/>
            <person name="Parkinson J."/>
            <person name="Shirley M."/>
            <person name="Wan K.L."/>
            <person name="Berriman M."/>
            <person name="Tomley F."/>
            <person name="Pain A."/>
        </authorList>
    </citation>
    <scope>NUCLEOTIDE SEQUENCE [LARGE SCALE GENOMIC DNA]</scope>
    <source>
        <strain evidence="1">Weybridge</strain>
    </source>
</reference>
<dbReference type="OMA" id="WGVSACA"/>
<accession>U6M6V6</accession>
<organism evidence="1 2">
    <name type="scientific">Eimeria maxima</name>
    <name type="common">Coccidian parasite</name>
    <dbReference type="NCBI Taxonomy" id="5804"/>
    <lineage>
        <taxon>Eukaryota</taxon>
        <taxon>Sar</taxon>
        <taxon>Alveolata</taxon>
        <taxon>Apicomplexa</taxon>
        <taxon>Conoidasida</taxon>
        <taxon>Coccidia</taxon>
        <taxon>Eucoccidiorida</taxon>
        <taxon>Eimeriorina</taxon>
        <taxon>Eimeriidae</taxon>
        <taxon>Eimeria</taxon>
    </lineage>
</organism>
<dbReference type="AlphaFoldDB" id="U6M6V6"/>
<dbReference type="EMBL" id="HG719272">
    <property type="protein sequence ID" value="CDJ57405.1"/>
    <property type="molecule type" value="Genomic_DNA"/>
</dbReference>